<evidence type="ECO:0000313" key="4">
    <source>
        <dbReference type="Proteomes" id="UP001595839"/>
    </source>
</evidence>
<protein>
    <submittedName>
        <fullName evidence="3">ATP-binding protein</fullName>
    </submittedName>
</protein>
<keyword evidence="1" id="KW-0808">Transferase</keyword>
<dbReference type="CDD" id="cd16936">
    <property type="entry name" value="HATPase_RsbW-like"/>
    <property type="match status" value="1"/>
</dbReference>
<dbReference type="EMBL" id="JBHSFK010000016">
    <property type="protein sequence ID" value="MFC4502663.1"/>
    <property type="molecule type" value="Genomic_DNA"/>
</dbReference>
<dbReference type="Gene3D" id="3.30.565.10">
    <property type="entry name" value="Histidine kinase-like ATPase, C-terminal domain"/>
    <property type="match status" value="1"/>
</dbReference>
<organism evidence="3 4">
    <name type="scientific">Streptomyces vulcanius</name>
    <dbReference type="NCBI Taxonomy" id="1441876"/>
    <lineage>
        <taxon>Bacteria</taxon>
        <taxon>Bacillati</taxon>
        <taxon>Actinomycetota</taxon>
        <taxon>Actinomycetes</taxon>
        <taxon>Kitasatosporales</taxon>
        <taxon>Streptomycetaceae</taxon>
        <taxon>Streptomyces</taxon>
    </lineage>
</organism>
<dbReference type="SUPFAM" id="SSF55874">
    <property type="entry name" value="ATPase domain of HSP90 chaperone/DNA topoisomerase II/histidine kinase"/>
    <property type="match status" value="1"/>
</dbReference>
<proteinExistence type="predicted"/>
<evidence type="ECO:0000256" key="1">
    <source>
        <dbReference type="ARBA" id="ARBA00022527"/>
    </source>
</evidence>
<dbReference type="RefSeq" id="WP_381168756.1">
    <property type="nucleotide sequence ID" value="NZ_JBHSFK010000016.1"/>
</dbReference>
<keyword evidence="4" id="KW-1185">Reference proteome</keyword>
<reference evidence="4" key="1">
    <citation type="journal article" date="2019" name="Int. J. Syst. Evol. Microbiol.">
        <title>The Global Catalogue of Microorganisms (GCM) 10K type strain sequencing project: providing services to taxonomists for standard genome sequencing and annotation.</title>
        <authorList>
            <consortium name="The Broad Institute Genomics Platform"/>
            <consortium name="The Broad Institute Genome Sequencing Center for Infectious Disease"/>
            <person name="Wu L."/>
            <person name="Ma J."/>
        </authorList>
    </citation>
    <scope>NUCLEOTIDE SEQUENCE [LARGE SCALE GENOMIC DNA]</scope>
    <source>
        <strain evidence="4">CGMCC 4.7177</strain>
    </source>
</reference>
<dbReference type="PANTHER" id="PTHR35526">
    <property type="entry name" value="ANTI-SIGMA-F FACTOR RSBW-RELATED"/>
    <property type="match status" value="1"/>
</dbReference>
<sequence length="146" mass="15891">MFPDTTSSPQSLAAWSPGRTHWLELPAHRSSVSIARRSVNAWLTAWRLPGELCADAVLLVSELATNAIRHTLSPRVLCGAGLLPGRGLRLEVHDHDRTEPQLSRRTPGPDDECGRGLLLVEELADTWGVDRSSLTGGNAVWVTLLV</sequence>
<dbReference type="InterPro" id="IPR036890">
    <property type="entry name" value="HATPase_C_sf"/>
</dbReference>
<dbReference type="Proteomes" id="UP001595839">
    <property type="component" value="Unassembled WGS sequence"/>
</dbReference>
<feature type="domain" description="Histidine kinase/HSP90-like ATPase" evidence="2">
    <location>
        <begin position="26"/>
        <end position="143"/>
    </location>
</feature>
<accession>A0ABV9AVX4</accession>
<dbReference type="InterPro" id="IPR003594">
    <property type="entry name" value="HATPase_dom"/>
</dbReference>
<keyword evidence="3" id="KW-0067">ATP-binding</keyword>
<gene>
    <name evidence="3" type="ORF">ACFPIH_24640</name>
</gene>
<dbReference type="PANTHER" id="PTHR35526:SF3">
    <property type="entry name" value="ANTI-SIGMA-F FACTOR RSBW"/>
    <property type="match status" value="1"/>
</dbReference>
<dbReference type="GO" id="GO:0005524">
    <property type="term" value="F:ATP binding"/>
    <property type="evidence" value="ECO:0007669"/>
    <property type="project" value="UniProtKB-KW"/>
</dbReference>
<name>A0ABV9AVX4_9ACTN</name>
<dbReference type="InterPro" id="IPR050267">
    <property type="entry name" value="Anti-sigma-factor_SerPK"/>
</dbReference>
<evidence type="ECO:0000259" key="2">
    <source>
        <dbReference type="Pfam" id="PF13581"/>
    </source>
</evidence>
<comment type="caution">
    <text evidence="3">The sequence shown here is derived from an EMBL/GenBank/DDBJ whole genome shotgun (WGS) entry which is preliminary data.</text>
</comment>
<keyword evidence="1" id="KW-0723">Serine/threonine-protein kinase</keyword>
<evidence type="ECO:0000313" key="3">
    <source>
        <dbReference type="EMBL" id="MFC4502663.1"/>
    </source>
</evidence>
<keyword evidence="1" id="KW-0418">Kinase</keyword>
<keyword evidence="3" id="KW-0547">Nucleotide-binding</keyword>
<dbReference type="Pfam" id="PF13581">
    <property type="entry name" value="HATPase_c_2"/>
    <property type="match status" value="1"/>
</dbReference>